<evidence type="ECO:0000256" key="1">
    <source>
        <dbReference type="SAM" id="MobiDB-lite"/>
    </source>
</evidence>
<dbReference type="HOGENOM" id="CLU_918525_0_0_1"/>
<keyword evidence="2" id="KW-0812">Transmembrane</keyword>
<accession>J3PFV7</accession>
<reference evidence="4" key="5">
    <citation type="submission" date="2018-04" db="UniProtKB">
        <authorList>
            <consortium name="EnsemblFungi"/>
        </authorList>
    </citation>
    <scope>IDENTIFICATION</scope>
    <source>
        <strain evidence="4">R3-111a-1</strain>
    </source>
</reference>
<keyword evidence="2" id="KW-1133">Transmembrane helix</keyword>
<dbReference type="AlphaFoldDB" id="J3PFV7"/>
<dbReference type="eggNOG" id="ENOG502SXHQ">
    <property type="taxonomic scope" value="Eukaryota"/>
</dbReference>
<feature type="region of interest" description="Disordered" evidence="1">
    <location>
        <begin position="128"/>
        <end position="177"/>
    </location>
</feature>
<reference evidence="4" key="4">
    <citation type="journal article" date="2015" name="G3 (Bethesda)">
        <title>Genome sequences of three phytopathogenic species of the Magnaporthaceae family of fungi.</title>
        <authorList>
            <person name="Okagaki L.H."/>
            <person name="Nunes C.C."/>
            <person name="Sailsbery J."/>
            <person name="Clay B."/>
            <person name="Brown D."/>
            <person name="John T."/>
            <person name="Oh Y."/>
            <person name="Young N."/>
            <person name="Fitzgerald M."/>
            <person name="Haas B.J."/>
            <person name="Zeng Q."/>
            <person name="Young S."/>
            <person name="Adiconis X."/>
            <person name="Fan L."/>
            <person name="Levin J.Z."/>
            <person name="Mitchell T.K."/>
            <person name="Okubara P.A."/>
            <person name="Farman M.L."/>
            <person name="Kohn L.M."/>
            <person name="Birren B."/>
            <person name="Ma L.-J."/>
            <person name="Dean R.A."/>
        </authorList>
    </citation>
    <scope>NUCLEOTIDE SEQUENCE</scope>
    <source>
        <strain evidence="4">R3-111a-1</strain>
    </source>
</reference>
<feature type="transmembrane region" description="Helical" evidence="2">
    <location>
        <begin position="97"/>
        <end position="120"/>
    </location>
</feature>
<dbReference type="RefSeq" id="XP_009228543.1">
    <property type="nucleotide sequence ID" value="XM_009230279.1"/>
</dbReference>
<dbReference type="OrthoDB" id="5358884at2759"/>
<reference evidence="3" key="3">
    <citation type="submission" date="2010-09" db="EMBL/GenBank/DDBJ databases">
        <title>Annotation of Gaeumannomyces graminis var. tritici R3-111a-1.</title>
        <authorList>
            <consortium name="The Broad Institute Genome Sequencing Platform"/>
            <person name="Ma L.-J."/>
            <person name="Dead R."/>
            <person name="Young S.K."/>
            <person name="Zeng Q."/>
            <person name="Gargeya S."/>
            <person name="Fitzgerald M."/>
            <person name="Haas B."/>
            <person name="Abouelleil A."/>
            <person name="Alvarado L."/>
            <person name="Arachchi H.M."/>
            <person name="Berlin A."/>
            <person name="Brown A."/>
            <person name="Chapman S.B."/>
            <person name="Chen Z."/>
            <person name="Dunbar C."/>
            <person name="Freedman E."/>
            <person name="Gearin G."/>
            <person name="Gellesch M."/>
            <person name="Goldberg J."/>
            <person name="Griggs A."/>
            <person name="Gujja S."/>
            <person name="Heiman D."/>
            <person name="Howarth C."/>
            <person name="Larson L."/>
            <person name="Lui A."/>
            <person name="MacDonald P.J.P."/>
            <person name="Mehta T."/>
            <person name="Montmayeur A."/>
            <person name="Murphy C."/>
            <person name="Neiman D."/>
            <person name="Pearson M."/>
            <person name="Priest M."/>
            <person name="Roberts A."/>
            <person name="Saif S."/>
            <person name="Shea T."/>
            <person name="Shenoy N."/>
            <person name="Sisk P."/>
            <person name="Stolte C."/>
            <person name="Sykes S."/>
            <person name="Yandava C."/>
            <person name="Wortman J."/>
            <person name="Nusbaum C."/>
            <person name="Birren B."/>
        </authorList>
    </citation>
    <scope>NUCLEOTIDE SEQUENCE</scope>
    <source>
        <strain evidence="3">R3-111a-1</strain>
    </source>
</reference>
<keyword evidence="2" id="KW-0472">Membrane</keyword>
<reference evidence="5" key="1">
    <citation type="submission" date="2010-07" db="EMBL/GenBank/DDBJ databases">
        <title>The genome sequence of Gaeumannomyces graminis var. tritici strain R3-111a-1.</title>
        <authorList>
            <consortium name="The Broad Institute Genome Sequencing Platform"/>
            <person name="Ma L.-J."/>
            <person name="Dead R."/>
            <person name="Young S."/>
            <person name="Zeng Q."/>
            <person name="Koehrsen M."/>
            <person name="Alvarado L."/>
            <person name="Berlin A."/>
            <person name="Chapman S.B."/>
            <person name="Chen Z."/>
            <person name="Freedman E."/>
            <person name="Gellesch M."/>
            <person name="Goldberg J."/>
            <person name="Griggs A."/>
            <person name="Gujja S."/>
            <person name="Heilman E.R."/>
            <person name="Heiman D."/>
            <person name="Hepburn T."/>
            <person name="Howarth C."/>
            <person name="Jen D."/>
            <person name="Larson L."/>
            <person name="Mehta T."/>
            <person name="Neiman D."/>
            <person name="Pearson M."/>
            <person name="Roberts A."/>
            <person name="Saif S."/>
            <person name="Shea T."/>
            <person name="Shenoy N."/>
            <person name="Sisk P."/>
            <person name="Stolte C."/>
            <person name="Sykes S."/>
            <person name="Walk T."/>
            <person name="White J."/>
            <person name="Yandava C."/>
            <person name="Haas B."/>
            <person name="Nusbaum C."/>
            <person name="Birren B."/>
        </authorList>
    </citation>
    <scope>NUCLEOTIDE SEQUENCE [LARGE SCALE GENOMIC DNA]</scope>
    <source>
        <strain evidence="5">R3-111a-1</strain>
    </source>
</reference>
<evidence type="ECO:0000313" key="4">
    <source>
        <dbReference type="EnsemblFungi" id="EJT70209"/>
    </source>
</evidence>
<dbReference type="EnsemblFungi" id="EJT70209">
    <property type="protein sequence ID" value="EJT70209"/>
    <property type="gene ID" value="GGTG_12382"/>
</dbReference>
<gene>
    <name evidence="4" type="primary">20352840</name>
    <name evidence="3" type="ORF">GGTG_12382</name>
</gene>
<feature type="compositionally biased region" description="Low complexity" evidence="1">
    <location>
        <begin position="155"/>
        <end position="177"/>
    </location>
</feature>
<sequence length="308" mass="32390">MAFADNSNTPPQLAADDGLQVAHPMPAEHEKTPTTGYHQSPVFHYAQTPTNMSAYAATQAGTVSPPPPVNGYPAFHAYERSPDEQRRKSAPWELNPWLFAAIAALIGMLISGAIVGGVMGSMLTNSDRSRDLASAPGSPESASTTPVVQPPPPASTGTSSGPTTLSSPSASLDSYSVSPPRGVERLAWYCPRLDKAMVTAFGDARFSFECGRDSQGPGREAAGAMCVIVAHWAYSLDDRLDSCASLNRRSSSGGARGDLRCRRLVVFQNRMKATVGNGGNCFLKNATRAAGNNGNPNQFAVTASLVTS</sequence>
<evidence type="ECO:0000313" key="3">
    <source>
        <dbReference type="EMBL" id="EJT70209.1"/>
    </source>
</evidence>
<dbReference type="STRING" id="644352.J3PFV7"/>
<protein>
    <submittedName>
        <fullName evidence="3 4">Uncharacterized protein</fullName>
    </submittedName>
</protein>
<evidence type="ECO:0000256" key="2">
    <source>
        <dbReference type="SAM" id="Phobius"/>
    </source>
</evidence>
<name>J3PFV7_GAET3</name>
<dbReference type="VEuPathDB" id="FungiDB:GGTG_12382"/>
<dbReference type="EMBL" id="GL385402">
    <property type="protein sequence ID" value="EJT70209.1"/>
    <property type="molecule type" value="Genomic_DNA"/>
</dbReference>
<proteinExistence type="predicted"/>
<evidence type="ECO:0000313" key="5">
    <source>
        <dbReference type="Proteomes" id="UP000006039"/>
    </source>
</evidence>
<keyword evidence="5" id="KW-1185">Reference proteome</keyword>
<dbReference type="GeneID" id="20352840"/>
<dbReference type="Proteomes" id="UP000006039">
    <property type="component" value="Unassembled WGS sequence"/>
</dbReference>
<reference evidence="3" key="2">
    <citation type="submission" date="2010-07" db="EMBL/GenBank/DDBJ databases">
        <authorList>
            <consortium name="The Broad Institute Genome Sequencing Platform"/>
            <consortium name="Broad Institute Genome Sequencing Center for Infectious Disease"/>
            <person name="Ma L.-J."/>
            <person name="Dead R."/>
            <person name="Young S."/>
            <person name="Zeng Q."/>
            <person name="Koehrsen M."/>
            <person name="Alvarado L."/>
            <person name="Berlin A."/>
            <person name="Chapman S.B."/>
            <person name="Chen Z."/>
            <person name="Freedman E."/>
            <person name="Gellesch M."/>
            <person name="Goldberg J."/>
            <person name="Griggs A."/>
            <person name="Gujja S."/>
            <person name="Heilman E.R."/>
            <person name="Heiman D."/>
            <person name="Hepburn T."/>
            <person name="Howarth C."/>
            <person name="Jen D."/>
            <person name="Larson L."/>
            <person name="Mehta T."/>
            <person name="Neiman D."/>
            <person name="Pearson M."/>
            <person name="Roberts A."/>
            <person name="Saif S."/>
            <person name="Shea T."/>
            <person name="Shenoy N."/>
            <person name="Sisk P."/>
            <person name="Stolte C."/>
            <person name="Sykes S."/>
            <person name="Walk T."/>
            <person name="White J."/>
            <person name="Yandava C."/>
            <person name="Haas B."/>
            <person name="Nusbaum C."/>
            <person name="Birren B."/>
        </authorList>
    </citation>
    <scope>NUCLEOTIDE SEQUENCE</scope>
    <source>
        <strain evidence="3">R3-111a-1</strain>
    </source>
</reference>
<organism evidence="3">
    <name type="scientific">Gaeumannomyces tritici (strain R3-111a-1)</name>
    <name type="common">Wheat and barley take-all root rot fungus</name>
    <name type="synonym">Gaeumannomyces graminis var. tritici</name>
    <dbReference type="NCBI Taxonomy" id="644352"/>
    <lineage>
        <taxon>Eukaryota</taxon>
        <taxon>Fungi</taxon>
        <taxon>Dikarya</taxon>
        <taxon>Ascomycota</taxon>
        <taxon>Pezizomycotina</taxon>
        <taxon>Sordariomycetes</taxon>
        <taxon>Sordariomycetidae</taxon>
        <taxon>Magnaporthales</taxon>
        <taxon>Magnaporthaceae</taxon>
        <taxon>Gaeumannomyces</taxon>
    </lineage>
</organism>